<dbReference type="EMBL" id="LR593887">
    <property type="protein sequence ID" value="VTS03261.1"/>
    <property type="molecule type" value="Genomic_DNA"/>
</dbReference>
<protein>
    <submittedName>
        <fullName evidence="2">Uncharacterized protein</fullName>
    </submittedName>
</protein>
<evidence type="ECO:0000313" key="2">
    <source>
        <dbReference type="EMBL" id="VIP03058.1"/>
    </source>
</evidence>
<evidence type="ECO:0000256" key="1">
    <source>
        <dbReference type="SAM" id="MobiDB-lite"/>
    </source>
</evidence>
<dbReference type="InParanoid" id="A0A6C2YN69"/>
<dbReference type="Proteomes" id="UP000464378">
    <property type="component" value="Chromosome"/>
</dbReference>
<dbReference type="AlphaFoldDB" id="A0A6C2YN69"/>
<sequence length="82" mass="9072">MTPLRHKHDRRPEPPRPASTPPEAALDCDHRSALPLARTDAAGTPCQCHGRWLYACEIHGTCRITQPEPGRACCVGCEFRPT</sequence>
<feature type="region of interest" description="Disordered" evidence="1">
    <location>
        <begin position="1"/>
        <end position="26"/>
    </location>
</feature>
<dbReference type="EMBL" id="LR586016">
    <property type="protein sequence ID" value="VIP03058.1"/>
    <property type="molecule type" value="Genomic_DNA"/>
</dbReference>
<organism evidence="2">
    <name type="scientific">Tuwongella immobilis</name>
    <dbReference type="NCBI Taxonomy" id="692036"/>
    <lineage>
        <taxon>Bacteria</taxon>
        <taxon>Pseudomonadati</taxon>
        <taxon>Planctomycetota</taxon>
        <taxon>Planctomycetia</taxon>
        <taxon>Gemmatales</taxon>
        <taxon>Gemmataceae</taxon>
        <taxon>Tuwongella</taxon>
    </lineage>
</organism>
<accession>A0A6C2YN69</accession>
<proteinExistence type="predicted"/>
<dbReference type="KEGG" id="tim:GMBLW1_09020"/>
<name>A0A6C2YN69_9BACT</name>
<gene>
    <name evidence="2" type="ORF">GMBLW1_09020</name>
</gene>
<evidence type="ECO:0000313" key="3">
    <source>
        <dbReference type="Proteomes" id="UP000464378"/>
    </source>
</evidence>
<reference evidence="2" key="1">
    <citation type="submission" date="2019-04" db="EMBL/GenBank/DDBJ databases">
        <authorList>
            <consortium name="Science for Life Laboratories"/>
        </authorList>
    </citation>
    <scope>NUCLEOTIDE SEQUENCE</scope>
    <source>
        <strain evidence="2">MBLW1</strain>
    </source>
</reference>
<keyword evidence="3" id="KW-1185">Reference proteome</keyword>